<organism evidence="2 3">
    <name type="scientific">Pseudoruegeria aquimaris</name>
    <dbReference type="NCBI Taxonomy" id="393663"/>
    <lineage>
        <taxon>Bacteria</taxon>
        <taxon>Pseudomonadati</taxon>
        <taxon>Pseudomonadota</taxon>
        <taxon>Alphaproteobacteria</taxon>
        <taxon>Rhodobacterales</taxon>
        <taxon>Roseobacteraceae</taxon>
        <taxon>Pseudoruegeria</taxon>
    </lineage>
</organism>
<keyword evidence="3" id="KW-1185">Reference proteome</keyword>
<dbReference type="EMBL" id="FWFQ01000007">
    <property type="protein sequence ID" value="SLN29210.1"/>
    <property type="molecule type" value="Genomic_DNA"/>
</dbReference>
<evidence type="ECO:0000313" key="3">
    <source>
        <dbReference type="Proteomes" id="UP000193409"/>
    </source>
</evidence>
<proteinExistence type="predicted"/>
<feature type="transmembrane region" description="Helical" evidence="1">
    <location>
        <begin position="68"/>
        <end position="90"/>
    </location>
</feature>
<gene>
    <name evidence="2" type="ORF">PSA7680_01354</name>
</gene>
<reference evidence="2 3" key="1">
    <citation type="submission" date="2017-03" db="EMBL/GenBank/DDBJ databases">
        <authorList>
            <person name="Afonso C.L."/>
            <person name="Miller P.J."/>
            <person name="Scott M.A."/>
            <person name="Spackman E."/>
            <person name="Goraichik I."/>
            <person name="Dimitrov K.M."/>
            <person name="Suarez D.L."/>
            <person name="Swayne D.E."/>
        </authorList>
    </citation>
    <scope>NUCLEOTIDE SEQUENCE [LARGE SCALE GENOMIC DNA]</scope>
    <source>
        <strain evidence="2 3">CECT 7680</strain>
    </source>
</reference>
<dbReference type="Proteomes" id="UP000193409">
    <property type="component" value="Unassembled WGS sequence"/>
</dbReference>
<accession>A0A1Y5RZI6</accession>
<dbReference type="NCBIfam" id="NF038216">
    <property type="entry name" value="ABZJ_00895_fam"/>
    <property type="match status" value="1"/>
</dbReference>
<feature type="transmembrane region" description="Helical" evidence="1">
    <location>
        <begin position="12"/>
        <end position="31"/>
    </location>
</feature>
<evidence type="ECO:0000313" key="2">
    <source>
        <dbReference type="EMBL" id="SLN29210.1"/>
    </source>
</evidence>
<keyword evidence="1" id="KW-0812">Transmembrane</keyword>
<feature type="transmembrane region" description="Helical" evidence="1">
    <location>
        <begin position="37"/>
        <end position="56"/>
    </location>
</feature>
<dbReference type="RefSeq" id="WP_085867906.1">
    <property type="nucleotide sequence ID" value="NZ_FWFQ01000007.1"/>
</dbReference>
<evidence type="ECO:0000256" key="1">
    <source>
        <dbReference type="SAM" id="Phobius"/>
    </source>
</evidence>
<name>A0A1Y5RZI6_9RHOB</name>
<keyword evidence="1" id="KW-1133">Transmembrane helix</keyword>
<feature type="transmembrane region" description="Helical" evidence="1">
    <location>
        <begin position="110"/>
        <end position="129"/>
    </location>
</feature>
<dbReference type="InterPro" id="IPR047730">
    <property type="entry name" value="ABZJ_00895-like"/>
</dbReference>
<sequence>MKPNLIRYGGTVIATVFALAILNALTLQYLGVRIPPAATVLVPLMLAAAREGQIAARGKAPAPDLKMLAGAAGLCTLIFAVIALCLFVILRLTLGEAFTMPGGGAARYGLTLFTLVAAFVVNASFLSIGHRTEARKLAQKAGE</sequence>
<keyword evidence="1" id="KW-0472">Membrane</keyword>
<dbReference type="AlphaFoldDB" id="A0A1Y5RZI6"/>
<protein>
    <submittedName>
        <fullName evidence="2">Uncharacterized protein</fullName>
    </submittedName>
</protein>